<protein>
    <recommendedName>
        <fullName evidence="4">Mandelate racemase/muconate lactonizing enzyme C-terminal domain-containing protein</fullName>
    </recommendedName>
</protein>
<dbReference type="EMBL" id="UINC01003077">
    <property type="protein sequence ID" value="SVA03142.1"/>
    <property type="molecule type" value="Genomic_DNA"/>
</dbReference>
<reference evidence="5" key="1">
    <citation type="submission" date="2018-05" db="EMBL/GenBank/DDBJ databases">
        <authorList>
            <person name="Lanie J.A."/>
            <person name="Ng W.-L."/>
            <person name="Kazmierczak K.M."/>
            <person name="Andrzejewski T.M."/>
            <person name="Davidsen T.M."/>
            <person name="Wayne K.J."/>
            <person name="Tettelin H."/>
            <person name="Glass J.I."/>
            <person name="Rusch D."/>
            <person name="Podicherti R."/>
            <person name="Tsui H.-C.T."/>
            <person name="Winkler M.E."/>
        </authorList>
    </citation>
    <scope>NUCLEOTIDE SEQUENCE</scope>
</reference>
<dbReference type="SUPFAM" id="SSF51604">
    <property type="entry name" value="Enolase C-terminal domain-like"/>
    <property type="match status" value="1"/>
</dbReference>
<dbReference type="GO" id="GO:0009063">
    <property type="term" value="P:amino acid catabolic process"/>
    <property type="evidence" value="ECO:0007669"/>
    <property type="project" value="InterPro"/>
</dbReference>
<accession>A0A381SGB6</accession>
<dbReference type="SUPFAM" id="SSF54826">
    <property type="entry name" value="Enolase N-terminal domain-like"/>
    <property type="match status" value="1"/>
</dbReference>
<dbReference type="InterPro" id="IPR046945">
    <property type="entry name" value="RHMD-like"/>
</dbReference>
<dbReference type="CDD" id="cd03316">
    <property type="entry name" value="MR_like"/>
    <property type="match status" value="1"/>
</dbReference>
<name>A0A381SGB6_9ZZZZ</name>
<evidence type="ECO:0000313" key="5">
    <source>
        <dbReference type="EMBL" id="SVA03142.1"/>
    </source>
</evidence>
<dbReference type="InterPro" id="IPR013341">
    <property type="entry name" value="Mandelate_racemase_N_dom"/>
</dbReference>
<dbReference type="Pfam" id="PF02746">
    <property type="entry name" value="MR_MLE_N"/>
    <property type="match status" value="1"/>
</dbReference>
<dbReference type="GO" id="GO:0016052">
    <property type="term" value="P:carbohydrate catabolic process"/>
    <property type="evidence" value="ECO:0007669"/>
    <property type="project" value="TreeGrafter"/>
</dbReference>
<dbReference type="AlphaFoldDB" id="A0A381SGB6"/>
<dbReference type="Gene3D" id="3.30.390.10">
    <property type="entry name" value="Enolase-like, N-terminal domain"/>
    <property type="match status" value="1"/>
</dbReference>
<feature type="domain" description="Mandelate racemase/muconate lactonizing enzyme C-terminal" evidence="4">
    <location>
        <begin position="158"/>
        <end position="259"/>
    </location>
</feature>
<dbReference type="PROSITE" id="PS00908">
    <property type="entry name" value="MR_MLE_1"/>
    <property type="match status" value="1"/>
</dbReference>
<evidence type="ECO:0000256" key="1">
    <source>
        <dbReference type="ARBA" id="ARBA00001946"/>
    </source>
</evidence>
<dbReference type="Gene3D" id="3.20.20.120">
    <property type="entry name" value="Enolase-like C-terminal domain"/>
    <property type="match status" value="1"/>
</dbReference>
<keyword evidence="3" id="KW-0460">Magnesium</keyword>
<dbReference type="GO" id="GO:0000287">
    <property type="term" value="F:magnesium ion binding"/>
    <property type="evidence" value="ECO:0007669"/>
    <property type="project" value="TreeGrafter"/>
</dbReference>
<dbReference type="InterPro" id="IPR036849">
    <property type="entry name" value="Enolase-like_C_sf"/>
</dbReference>
<dbReference type="InterPro" id="IPR029065">
    <property type="entry name" value="Enolase_C-like"/>
</dbReference>
<dbReference type="InterPro" id="IPR013342">
    <property type="entry name" value="Mandelate_racemase_C"/>
</dbReference>
<proteinExistence type="predicted"/>
<dbReference type="InterPro" id="IPR018110">
    <property type="entry name" value="Mandel_Rmase/mucon_lact_enz_CS"/>
</dbReference>
<evidence type="ECO:0000256" key="3">
    <source>
        <dbReference type="ARBA" id="ARBA00022842"/>
    </source>
</evidence>
<dbReference type="PANTHER" id="PTHR13794:SF58">
    <property type="entry name" value="MITOCHONDRIAL ENOLASE SUPERFAMILY MEMBER 1"/>
    <property type="match status" value="1"/>
</dbReference>
<dbReference type="InterPro" id="IPR029017">
    <property type="entry name" value="Enolase-like_N"/>
</dbReference>
<evidence type="ECO:0000259" key="4">
    <source>
        <dbReference type="SMART" id="SM00922"/>
    </source>
</evidence>
<keyword evidence="2" id="KW-0479">Metal-binding</keyword>
<dbReference type="PANTHER" id="PTHR13794">
    <property type="entry name" value="ENOLASE SUPERFAMILY, MANDELATE RACEMASE"/>
    <property type="match status" value="1"/>
</dbReference>
<comment type="cofactor">
    <cofactor evidence="1">
        <name>Mg(2+)</name>
        <dbReference type="ChEBI" id="CHEBI:18420"/>
    </cofactor>
</comment>
<sequence length="392" mass="43308">MSFRATIAQIEALVIAVPAEGNAFAEDDEETVLVRVTDENGLYGIGECITTPSVTKAMIDMPTVNFWSKGIRDLLIGEDPLEAVALYDRVYHSSFYHGRRGTLIQALSGVDIALWDLAGKQLAEPVYKLLGGARCPRVRPYATLYPGDIYDQPVADVAKPIREQAEIAKDQGLRAFKVPVLFGPEVSDREIVAFSEYSRSMVGDDVVLALDFGYRWWDWYDAAWTLKRIEDYDIHFAEAPLRHDDLDGHRRLAEVSPIRVGGAEFAAGRWEVREWLERGGVSLVQPGVSRAGGFTELMRIAEMCEMYGAQLVPHSYATGITDTASFHLQAASLTVPMVEFRSSRLSPSLLRSELVSPAEPEIVDGYAALPSGPGLGLELNEDLVNKHTKVGY</sequence>
<organism evidence="5">
    <name type="scientific">marine metagenome</name>
    <dbReference type="NCBI Taxonomy" id="408172"/>
    <lineage>
        <taxon>unclassified sequences</taxon>
        <taxon>metagenomes</taxon>
        <taxon>ecological metagenomes</taxon>
    </lineage>
</organism>
<dbReference type="GO" id="GO:0016836">
    <property type="term" value="F:hydro-lyase activity"/>
    <property type="evidence" value="ECO:0007669"/>
    <property type="project" value="TreeGrafter"/>
</dbReference>
<dbReference type="Pfam" id="PF13378">
    <property type="entry name" value="MR_MLE_C"/>
    <property type="match status" value="1"/>
</dbReference>
<gene>
    <name evidence="5" type="ORF">METZ01_LOCUS55996</name>
</gene>
<evidence type="ECO:0000256" key="2">
    <source>
        <dbReference type="ARBA" id="ARBA00022723"/>
    </source>
</evidence>
<dbReference type="SMART" id="SM00922">
    <property type="entry name" value="MR_MLE"/>
    <property type="match status" value="1"/>
</dbReference>